<evidence type="ECO:0000313" key="2">
    <source>
        <dbReference type="Proteomes" id="UP000017670"/>
    </source>
</evidence>
<evidence type="ECO:0000313" key="1">
    <source>
        <dbReference type="EMBL" id="ENW03691.1"/>
    </source>
</evidence>
<keyword evidence="2" id="KW-1185">Reference proteome</keyword>
<dbReference type="RefSeq" id="WP_005062666.1">
    <property type="nucleotide sequence ID" value="NZ_KB849766.1"/>
</dbReference>
<dbReference type="PATRIC" id="fig|1217648.3.peg.3010"/>
<dbReference type="STRING" id="262668.GCA_000931715_02535"/>
<comment type="caution">
    <text evidence="1">The sequence shown here is derived from an EMBL/GenBank/DDBJ whole genome shotgun (WGS) entry which is preliminary data.</text>
</comment>
<organism evidence="1 2">
    <name type="scientific">Acinetobacter beijerinckii CIP 110307</name>
    <dbReference type="NCBI Taxonomy" id="1217648"/>
    <lineage>
        <taxon>Bacteria</taxon>
        <taxon>Pseudomonadati</taxon>
        <taxon>Pseudomonadota</taxon>
        <taxon>Gammaproteobacteria</taxon>
        <taxon>Moraxellales</taxon>
        <taxon>Moraxellaceae</taxon>
        <taxon>Acinetobacter</taxon>
    </lineage>
</organism>
<sequence>MSSSEFVLKNNLQIKLWNNSYLISPLTNILQPSKYMIILELFQPCGGRFRYGSLGAEVNIDLENSEIILDSTDHYLEKHLFQSNFLTELDEVKYGLTVEYVIDLKKFILETSNSMRFNHLYKIKFFSAYSDVGSNIKVFKFLALLILKYIQNNALTLDYINQTQEFLDQNI</sequence>
<name>N9FFL2_9GAMM</name>
<proteinExistence type="predicted"/>
<dbReference type="Proteomes" id="UP000017670">
    <property type="component" value="Unassembled WGS sequence"/>
</dbReference>
<gene>
    <name evidence="1" type="ORF">F933_03091</name>
</gene>
<accession>N9FFL2</accession>
<protein>
    <submittedName>
        <fullName evidence="1">Uncharacterized protein</fullName>
    </submittedName>
</protein>
<dbReference type="AlphaFoldDB" id="N9FFL2"/>
<dbReference type="eggNOG" id="ENOG5031RBJ">
    <property type="taxonomic scope" value="Bacteria"/>
</dbReference>
<dbReference type="EMBL" id="APQL01000011">
    <property type="protein sequence ID" value="ENW03691.1"/>
    <property type="molecule type" value="Genomic_DNA"/>
</dbReference>
<dbReference type="HOGENOM" id="CLU_1559598_0_0_6"/>
<reference evidence="1 2" key="1">
    <citation type="submission" date="2013-02" db="EMBL/GenBank/DDBJ databases">
        <title>The Genome Sequence of Acinetobacter beijerinckii CIP 110307.</title>
        <authorList>
            <consortium name="The Broad Institute Genome Sequencing Platform"/>
            <consortium name="The Broad Institute Genome Sequencing Center for Infectious Disease"/>
            <person name="Cerqueira G."/>
            <person name="Feldgarden M."/>
            <person name="Courvalin P."/>
            <person name="Perichon B."/>
            <person name="Grillot-Courvalin C."/>
            <person name="Clermont D."/>
            <person name="Rocha E."/>
            <person name="Yoon E.-J."/>
            <person name="Nemec A."/>
            <person name="Walker B."/>
            <person name="Young S.K."/>
            <person name="Zeng Q."/>
            <person name="Gargeya S."/>
            <person name="Fitzgerald M."/>
            <person name="Haas B."/>
            <person name="Abouelleil A."/>
            <person name="Alvarado L."/>
            <person name="Arachchi H.M."/>
            <person name="Berlin A.M."/>
            <person name="Chapman S.B."/>
            <person name="Dewar J."/>
            <person name="Goldberg J."/>
            <person name="Griggs A."/>
            <person name="Gujja S."/>
            <person name="Hansen M."/>
            <person name="Howarth C."/>
            <person name="Imamovic A."/>
            <person name="Larimer J."/>
            <person name="McCowan C."/>
            <person name="Murphy C."/>
            <person name="Neiman D."/>
            <person name="Pearson M."/>
            <person name="Priest M."/>
            <person name="Roberts A."/>
            <person name="Saif S."/>
            <person name="Shea T."/>
            <person name="Sisk P."/>
            <person name="Sykes S."/>
            <person name="Wortman J."/>
            <person name="Nusbaum C."/>
            <person name="Birren B."/>
        </authorList>
    </citation>
    <scope>NUCLEOTIDE SEQUENCE [LARGE SCALE GENOMIC DNA]</scope>
    <source>
        <strain evidence="1 2">CIP 110307</strain>
    </source>
</reference>
<dbReference type="GeneID" id="29858019"/>